<comment type="caution">
    <text evidence="2">The sequence shown here is derived from an EMBL/GenBank/DDBJ whole genome shotgun (WGS) entry which is preliminary data.</text>
</comment>
<sequence>MNLLMTDTDKLARCPSVKHFMSKMHMYPSHSFLPSEMNMSLTIMKVLTNDKCTNFLTEVSLSLECSSGEWGEFSCRALEDEQGDDILYGMDRVGISKQKRDGVAVPSPSVLFAIASPDLNPIEHIWDELDRRVRACQAQPISIAQLMEWLREEWRRIPVDVQHTLVESMHKTTEGEEQPYHESNACVGDDTALGISVTTYNQAECPSSENHLRISAGSKAHQIKCHNKQDYGKLGTRDWGAEPDPRRPTCCNVTRRPSLTHGGIQEQGKRETTEKIHRPEASSGMIPTCENSGATLTGIEPGSPSLPYSTKLGNKLHPMTSSGTTSSIAAGLLQVCTVYNILLPDSKSQRRSLHSMTSCLLTESLDSWHTQEFTPCDLFRVYPSTGCPEESLQALRYQCYYCGNTFSNARRYESYHCLFSLAYKAFHCDAVFTCMDNLYNKGSKGNVCRSSGSETFANHTSAKLHEDSNCNHRLQDLPMRHSKHYGINRDIASNPSHSDIVCLEQEGSDKWLISSSLRGCARSSALPHEANIRESELSPYIT</sequence>
<dbReference type="InterPro" id="IPR036397">
    <property type="entry name" value="RNaseH_sf"/>
</dbReference>
<protein>
    <recommendedName>
        <fullName evidence="4">C2H2-type domain-containing protein</fullName>
    </recommendedName>
</protein>
<feature type="region of interest" description="Disordered" evidence="1">
    <location>
        <begin position="236"/>
        <end position="276"/>
    </location>
</feature>
<organism evidence="2 3">
    <name type="scientific">Dryococelus australis</name>
    <dbReference type="NCBI Taxonomy" id="614101"/>
    <lineage>
        <taxon>Eukaryota</taxon>
        <taxon>Metazoa</taxon>
        <taxon>Ecdysozoa</taxon>
        <taxon>Arthropoda</taxon>
        <taxon>Hexapoda</taxon>
        <taxon>Insecta</taxon>
        <taxon>Pterygota</taxon>
        <taxon>Neoptera</taxon>
        <taxon>Polyneoptera</taxon>
        <taxon>Phasmatodea</taxon>
        <taxon>Verophasmatodea</taxon>
        <taxon>Anareolatae</taxon>
        <taxon>Phasmatidae</taxon>
        <taxon>Eurycanthinae</taxon>
        <taxon>Dryococelus</taxon>
    </lineage>
</organism>
<evidence type="ECO:0000313" key="2">
    <source>
        <dbReference type="EMBL" id="KAJ8874199.1"/>
    </source>
</evidence>
<evidence type="ECO:0008006" key="4">
    <source>
        <dbReference type="Google" id="ProtNLM"/>
    </source>
</evidence>
<name>A0ABQ9GQD2_9NEOP</name>
<dbReference type="EMBL" id="JARBHB010000010">
    <property type="protein sequence ID" value="KAJ8874199.1"/>
    <property type="molecule type" value="Genomic_DNA"/>
</dbReference>
<keyword evidence="3" id="KW-1185">Reference proteome</keyword>
<dbReference type="Gene3D" id="3.30.420.10">
    <property type="entry name" value="Ribonuclease H-like superfamily/Ribonuclease H"/>
    <property type="match status" value="1"/>
</dbReference>
<gene>
    <name evidence="2" type="ORF">PR048_025041</name>
</gene>
<feature type="compositionally biased region" description="Basic and acidic residues" evidence="1">
    <location>
        <begin position="267"/>
        <end position="276"/>
    </location>
</feature>
<feature type="compositionally biased region" description="Basic and acidic residues" evidence="1">
    <location>
        <begin position="236"/>
        <end position="247"/>
    </location>
</feature>
<evidence type="ECO:0000313" key="3">
    <source>
        <dbReference type="Proteomes" id="UP001159363"/>
    </source>
</evidence>
<reference evidence="2 3" key="1">
    <citation type="submission" date="2023-02" db="EMBL/GenBank/DDBJ databases">
        <title>LHISI_Scaffold_Assembly.</title>
        <authorList>
            <person name="Stuart O.P."/>
            <person name="Cleave R."/>
            <person name="Magrath M.J.L."/>
            <person name="Mikheyev A.S."/>
        </authorList>
    </citation>
    <scope>NUCLEOTIDE SEQUENCE [LARGE SCALE GENOMIC DNA]</scope>
    <source>
        <strain evidence="2">Daus_M_001</strain>
        <tissue evidence="2">Leg muscle</tissue>
    </source>
</reference>
<proteinExistence type="predicted"/>
<evidence type="ECO:0000256" key="1">
    <source>
        <dbReference type="SAM" id="MobiDB-lite"/>
    </source>
</evidence>
<dbReference type="Proteomes" id="UP001159363">
    <property type="component" value="Chromosome 9"/>
</dbReference>
<accession>A0ABQ9GQD2</accession>